<feature type="compositionally biased region" description="Acidic residues" evidence="10">
    <location>
        <begin position="51"/>
        <end position="61"/>
    </location>
</feature>
<dbReference type="InterPro" id="IPR018936">
    <property type="entry name" value="PI3/4_kinase_CS"/>
</dbReference>
<gene>
    <name evidence="14" type="primary">pik3c3</name>
    <name evidence="14" type="ORF">T01_7854</name>
</gene>
<dbReference type="InterPro" id="IPR029526">
    <property type="entry name" value="PGBD"/>
</dbReference>
<protein>
    <recommendedName>
        <fullName evidence="2">Phosphatidylinositol 3-kinase catalytic subunit type 3</fullName>
        <ecNumber evidence="1">2.7.1.137</ecNumber>
    </recommendedName>
    <alternativeName>
        <fullName evidence="8">Phosphoinositide-3-kinase class 3</fullName>
    </alternativeName>
</protein>
<dbReference type="SUPFAM" id="SSF48371">
    <property type="entry name" value="ARM repeat"/>
    <property type="match status" value="1"/>
</dbReference>
<keyword evidence="4" id="KW-0547">Nucleotide-binding</keyword>
<dbReference type="Gene3D" id="2.60.40.150">
    <property type="entry name" value="C2 domain"/>
    <property type="match status" value="1"/>
</dbReference>
<dbReference type="InterPro" id="IPR000403">
    <property type="entry name" value="PI3/4_kinase_cat_dom"/>
</dbReference>
<feature type="domain" description="PIK helical" evidence="12">
    <location>
        <begin position="1332"/>
        <end position="1584"/>
    </location>
</feature>
<dbReference type="Gene3D" id="1.25.40.70">
    <property type="entry name" value="Phosphatidylinositol 3-kinase, accessory domain (PIK)"/>
    <property type="match status" value="1"/>
</dbReference>
<dbReference type="SMART" id="SM00142">
    <property type="entry name" value="PI3K_C2"/>
    <property type="match status" value="1"/>
</dbReference>
<evidence type="ECO:0000259" key="12">
    <source>
        <dbReference type="PROSITE" id="PS51545"/>
    </source>
</evidence>
<dbReference type="Pfam" id="PF00792">
    <property type="entry name" value="PI3K_C2"/>
    <property type="match status" value="1"/>
</dbReference>
<dbReference type="InterPro" id="IPR001263">
    <property type="entry name" value="PI3K_accessory_dom"/>
</dbReference>
<dbReference type="GO" id="GO:0016303">
    <property type="term" value="F:1-phosphatidylinositol-3-kinase activity"/>
    <property type="evidence" value="ECO:0007669"/>
    <property type="project" value="UniProtKB-EC"/>
</dbReference>
<dbReference type="CDD" id="cd00896">
    <property type="entry name" value="PI3Kc_III"/>
    <property type="match status" value="1"/>
</dbReference>
<dbReference type="PANTHER" id="PTHR47272">
    <property type="entry name" value="DDE_TNP_1_7 DOMAIN-CONTAINING PROTEIN"/>
    <property type="match status" value="1"/>
</dbReference>
<evidence type="ECO:0000256" key="7">
    <source>
        <dbReference type="ARBA" id="ARBA00023985"/>
    </source>
</evidence>
<evidence type="ECO:0000256" key="9">
    <source>
        <dbReference type="PROSITE-ProRule" id="PRU00880"/>
    </source>
</evidence>
<comment type="similarity">
    <text evidence="9">Belongs to the PI3/PI4-kinase family.</text>
</comment>
<comment type="caution">
    <text evidence="14">The sequence shown here is derived from an EMBL/GenBank/DDBJ whole genome shotgun (WGS) entry which is preliminary data.</text>
</comment>
<dbReference type="InterPro" id="IPR016024">
    <property type="entry name" value="ARM-type_fold"/>
</dbReference>
<feature type="region of interest" description="Disordered" evidence="10">
    <location>
        <begin position="985"/>
        <end position="1004"/>
    </location>
</feature>
<organism evidence="14 15">
    <name type="scientific">Trichinella spiralis</name>
    <name type="common">Trichina worm</name>
    <dbReference type="NCBI Taxonomy" id="6334"/>
    <lineage>
        <taxon>Eukaryota</taxon>
        <taxon>Metazoa</taxon>
        <taxon>Ecdysozoa</taxon>
        <taxon>Nematoda</taxon>
        <taxon>Enoplea</taxon>
        <taxon>Dorylaimia</taxon>
        <taxon>Trichinellida</taxon>
        <taxon>Trichinellidae</taxon>
        <taxon>Trichinella</taxon>
    </lineage>
</organism>
<feature type="domain" description="PI3K/PI4K catalytic" evidence="11">
    <location>
        <begin position="1692"/>
        <end position="1959"/>
    </location>
</feature>
<evidence type="ECO:0000256" key="4">
    <source>
        <dbReference type="ARBA" id="ARBA00022741"/>
    </source>
</evidence>
<dbReference type="GO" id="GO:0006914">
    <property type="term" value="P:autophagy"/>
    <property type="evidence" value="ECO:0007669"/>
    <property type="project" value="UniProtKB-ARBA"/>
</dbReference>
<evidence type="ECO:0000256" key="1">
    <source>
        <dbReference type="ARBA" id="ARBA00012073"/>
    </source>
</evidence>
<dbReference type="SMART" id="SM00145">
    <property type="entry name" value="PI3Ka"/>
    <property type="match status" value="1"/>
</dbReference>
<dbReference type="EC" id="2.7.1.137" evidence="1"/>
<dbReference type="Gene3D" id="3.30.1010.10">
    <property type="entry name" value="Phosphatidylinositol 3-kinase Catalytic Subunit, Chain A, domain 4"/>
    <property type="match status" value="1"/>
</dbReference>
<dbReference type="InterPro" id="IPR057756">
    <property type="entry name" value="PI3-kinase_type3/VPS34_cat"/>
</dbReference>
<feature type="non-terminal residue" evidence="14">
    <location>
        <position position="1"/>
    </location>
</feature>
<dbReference type="SUPFAM" id="SSF49562">
    <property type="entry name" value="C2 domain (Calcium/lipid-binding domain, CaLB)"/>
    <property type="match status" value="1"/>
</dbReference>
<evidence type="ECO:0000259" key="13">
    <source>
        <dbReference type="PROSITE" id="PS51547"/>
    </source>
</evidence>
<feature type="domain" description="C2 PI3K-type" evidence="13">
    <location>
        <begin position="1062"/>
        <end position="1248"/>
    </location>
</feature>
<feature type="region of interest" description="Disordered" evidence="10">
    <location>
        <begin position="1465"/>
        <end position="1531"/>
    </location>
</feature>
<dbReference type="FunFam" id="3.30.1010.10:FF:000002">
    <property type="entry name" value="Phosphatidylinositol 3-kinase catalytic subunit type 3"/>
    <property type="match status" value="1"/>
</dbReference>
<dbReference type="InParanoid" id="A0A0V1C2B0"/>
<dbReference type="InterPro" id="IPR002420">
    <property type="entry name" value="PI3K-type_C2_dom"/>
</dbReference>
<dbReference type="Gene3D" id="1.10.1070.11">
    <property type="entry name" value="Phosphatidylinositol 3-/4-kinase, catalytic domain"/>
    <property type="match status" value="1"/>
</dbReference>
<evidence type="ECO:0000313" key="14">
    <source>
        <dbReference type="EMBL" id="KRY42851.1"/>
    </source>
</evidence>
<dbReference type="GO" id="GO:0005524">
    <property type="term" value="F:ATP binding"/>
    <property type="evidence" value="ECO:0007669"/>
    <property type="project" value="UniProtKB-KW"/>
</dbReference>
<dbReference type="STRING" id="6334.A0A0V1C2B0"/>
<evidence type="ECO:0000256" key="3">
    <source>
        <dbReference type="ARBA" id="ARBA00022679"/>
    </source>
</evidence>
<dbReference type="Pfam" id="PF13843">
    <property type="entry name" value="DDE_Tnp_1_7"/>
    <property type="match status" value="2"/>
</dbReference>
<dbReference type="SMART" id="SM00146">
    <property type="entry name" value="PI3Kc"/>
    <property type="match status" value="1"/>
</dbReference>
<dbReference type="InterPro" id="IPR036940">
    <property type="entry name" value="PI3/4_kinase_cat_sf"/>
</dbReference>
<keyword evidence="5 14" id="KW-0418">Kinase</keyword>
<sequence>LDMDFDTVYRETRSGRNERQIIVLPDPDVSEPETVSGDELDHTSQQSCSSSDEEAIDEDDASANARRKSYIWRRRPFNPKTEAFIESDEEIPPVLRPIEYFTPQLLSHISFETNRKATQCLYSNLATTVAEIEVLIEMLITMGVSEIPRFETLLRFLHANDNDKAVMDRSHPDYDRFYKIRPLIESIRKTCLEETPGELQSVDEHIIPYKGRCKMKYYNPRKPDKWGLKVIARCGKNGFVHDFWLCDGMAPKVENSIGFFAADVVMKVCETLPKHKGYKVFFDNYFAFLELQEALLRDGIHSVATIRSNRLRGCPVMPSNELKRKGRGATDFCCTRDNKLCVVKWFDNREVILASTYKCVDPVEPVRRWDKRQRQFIDVPCPQIVKEYNQFMGGVDLTGMLISLYRIDHKCQKWHRRVFFWAIHVSLTNSWLKYKDDCTKNGSATRDVMDLMEFVLSVSDNLTKYEKTYVTRKRGRRPSEPTAEEEQLDMDFDTVYRETRSGRNERQIIVLPDPDVSEPDTVSEDELHHTFQQSDSSSDEEAIDEDDASANARRKSYIWRRRPFNPRTEAFIESDEEIPPVLRPIEYFRMYFTPQLLSHISFETNRKATQCLYSNLATTVAEIEVLIGMLITMGVSEMPRYRMYWANQTRMDTVANCMSRNRFETLLRFLHFNDNDKVVMDRSHPDYDRFYKIRPLIESIRKTSLEETPGELQSVDEHIIPYKGRCKMKYYNPRKPDKWGLKVIARCGKNGFVHDFWLCDGMAPKVENPFGFFAADVVMKVCETLPKHKGYKVFFDNYFAFLELQEALLRDGIHSVATIRSNRLRGCPVMPSNKLKRKGRGATDFCCTKDNKLCVVKWFDNREVILASTYKCVDPVTPVRRWDKRQRQFIDVPCPQIVKEYNQFMGGVDLTGMLISLYRIDHKCRKWHRRVFFWAIHVSLTNSWLKYKDDCTKNGSATRDVMDLMEFVLSVSDNLTKYEKTYVTRKRGRRPSEPTAEEEVDPSRSIRRTIQPEHNTRTYQTGHWPEMMTTKKRCRLKLMLHLLMAPNTMTNDRVNYVYSCDVHKPVKFKIGCLEGLLPRFSLNDILRDPNAVDCLALQEECQPNIYVECQLYCLGRPVGLPIVTSSKYFTTFYCWDEWITLPIKYSELSRDAQLAFTIVDVHSNMKRHVIGGTSITLFSKRGILRRRQYDLKVWPFQSGDGTPANRTPGKMKVGAGCCSETVRLMKRSKRYFSGLMEKVDWLDRITFRQIERICAQEKSLGKDLFLLVDFPVFHFGGNDFCMVYFETDMDNSKLFNRCPTLTRFVDLSLDLENVCELKNYLLARSTRSVMADRDIKPNPTTRDQLARVVNYPPNCELNNEDKALIWKFRHYLKSNGRALVKFLQCVQWQSPAELAQAEELLHEWAPMSVADTLELLSSKFQQPLVREYAVGRIRDSSPDVVHTYLMQLVQALKFEEQERIRAGTDPTFVQNIQNQAPLQSNRTTGDDGPAPQSCSNGTTTSVERSSEPPSDKETDSGVGCTQSEQSHPETDGTDLASFLIRVACKDPTLANHLYWHLKTERDCLHLEIISRESGGKTSDKSSPAADEKQQQLEWKLRAYRKLYSTMVDRLLKALARGGTEAKRRRKLIKRQEQFVAHLLDIMGRVMRDSGPRNQKLAHLKKLLAAEDDRFNLHNMGGLPLPLDPGVKLQSIVAEKATMFNSAMSPAKLTFKTIDGEEYTTIFKYGDDLRQDQLVLQTISLMDELLRRENLDLKLTPYKVIATGSSHGFVQFKESITLREVVHRYGTIQEFLRCQKPATEDALYGVHPEIMDNYVRSCAGYSVITFLLGVGDRHLHNLMLCKNGCLFHIDFGYILGRDPKPLPPPIKLTKEMVEAMGGLRSIYWREFVKFMYTAFLLLRRHVNLFVNIFALMVQSSLPDIASEPEKAVSKLQDRFFLRLSDEEAVYHLQHMIEVSINAKMAAIVDLMHDIAQFLRK</sequence>
<dbReference type="PROSITE" id="PS51545">
    <property type="entry name" value="PIK_HELICAL"/>
    <property type="match status" value="1"/>
</dbReference>
<dbReference type="InterPro" id="IPR011009">
    <property type="entry name" value="Kinase-like_dom_sf"/>
</dbReference>
<feature type="region of interest" description="Disordered" evidence="10">
    <location>
        <begin position="513"/>
        <end position="549"/>
    </location>
</feature>
<feature type="compositionally biased region" description="Polar residues" evidence="10">
    <location>
        <begin position="1492"/>
        <end position="1503"/>
    </location>
</feature>
<dbReference type="Pfam" id="PF00613">
    <property type="entry name" value="PI3Ka"/>
    <property type="match status" value="1"/>
</dbReference>
<dbReference type="CDD" id="cd08397">
    <property type="entry name" value="C2_PI3K_class_III"/>
    <property type="match status" value="1"/>
</dbReference>
<evidence type="ECO:0000256" key="8">
    <source>
        <dbReference type="ARBA" id="ARBA00029930"/>
    </source>
</evidence>
<evidence type="ECO:0000313" key="15">
    <source>
        <dbReference type="Proteomes" id="UP000054776"/>
    </source>
</evidence>
<dbReference type="PROSITE" id="PS00915">
    <property type="entry name" value="PI3_4_KINASE_1"/>
    <property type="match status" value="1"/>
</dbReference>
<proteinExistence type="inferred from homology"/>
<dbReference type="EMBL" id="JYDH01000003">
    <property type="protein sequence ID" value="KRY42851.1"/>
    <property type="molecule type" value="Genomic_DNA"/>
</dbReference>
<dbReference type="FunFam" id="1.10.1070.11:FF:000002">
    <property type="entry name" value="Phosphatidylinositol 3-kinase catalytic subunit type 3"/>
    <property type="match status" value="1"/>
</dbReference>
<feature type="region of interest" description="Disordered" evidence="10">
    <location>
        <begin position="18"/>
        <end position="61"/>
    </location>
</feature>
<evidence type="ECO:0000259" key="11">
    <source>
        <dbReference type="PROSITE" id="PS50290"/>
    </source>
</evidence>
<dbReference type="Proteomes" id="UP000054776">
    <property type="component" value="Unassembled WGS sequence"/>
</dbReference>
<evidence type="ECO:0000256" key="6">
    <source>
        <dbReference type="ARBA" id="ARBA00022840"/>
    </source>
</evidence>
<dbReference type="PROSITE" id="PS00916">
    <property type="entry name" value="PI3_4_KINASE_2"/>
    <property type="match status" value="1"/>
</dbReference>
<dbReference type="CDD" id="cd00870">
    <property type="entry name" value="PI3Ka_III"/>
    <property type="match status" value="1"/>
</dbReference>
<feature type="compositionally biased region" description="Basic and acidic residues" evidence="10">
    <location>
        <begin position="1504"/>
        <end position="1515"/>
    </location>
</feature>
<dbReference type="PROSITE" id="PS50290">
    <property type="entry name" value="PI3_4_KINASE_3"/>
    <property type="match status" value="1"/>
</dbReference>
<accession>A0A0V1C2B0</accession>
<name>A0A0V1C2B0_TRISP</name>
<dbReference type="Pfam" id="PF00454">
    <property type="entry name" value="PI3_PI4_kinase"/>
    <property type="match status" value="1"/>
</dbReference>
<reference evidence="14 15" key="1">
    <citation type="submission" date="2015-01" db="EMBL/GenBank/DDBJ databases">
        <title>Evolution of Trichinella species and genotypes.</title>
        <authorList>
            <person name="Korhonen P.K."/>
            <person name="Edoardo P."/>
            <person name="Giuseppe L.R."/>
            <person name="Gasser R.B."/>
        </authorList>
    </citation>
    <scope>NUCLEOTIDE SEQUENCE [LARGE SCALE GENOMIC DNA]</scope>
    <source>
        <strain evidence="14">ISS3</strain>
    </source>
</reference>
<dbReference type="eggNOG" id="KOG0906">
    <property type="taxonomic scope" value="Eukaryota"/>
</dbReference>
<keyword evidence="15" id="KW-1185">Reference proteome</keyword>
<keyword evidence="3" id="KW-0808">Transferase</keyword>
<feature type="compositionally biased region" description="Acidic residues" evidence="10">
    <location>
        <begin position="515"/>
        <end position="524"/>
    </location>
</feature>
<comment type="catalytic activity">
    <reaction evidence="7">
        <text>a 1,2-diacyl-sn-glycero-3-phospho-(1D-myo-inositol) + ATP = a 1,2-diacyl-sn-glycero-3-phospho-(1D-myo-inositol-3-phosphate) + ADP + H(+)</text>
        <dbReference type="Rhea" id="RHEA:12709"/>
        <dbReference type="ChEBI" id="CHEBI:15378"/>
        <dbReference type="ChEBI" id="CHEBI:30616"/>
        <dbReference type="ChEBI" id="CHEBI:57880"/>
        <dbReference type="ChEBI" id="CHEBI:58088"/>
        <dbReference type="ChEBI" id="CHEBI:456216"/>
        <dbReference type="EC" id="2.7.1.137"/>
    </reaction>
    <physiologicalReaction direction="left-to-right" evidence="7">
        <dbReference type="Rhea" id="RHEA:12710"/>
    </physiologicalReaction>
</comment>
<dbReference type="OrthoDB" id="67688at2759"/>
<dbReference type="InterPro" id="IPR042236">
    <property type="entry name" value="PI3K_accessory_sf"/>
</dbReference>
<evidence type="ECO:0000256" key="5">
    <source>
        <dbReference type="ARBA" id="ARBA00022777"/>
    </source>
</evidence>
<dbReference type="PROSITE" id="PS51547">
    <property type="entry name" value="C2_PI3K"/>
    <property type="match status" value="1"/>
</dbReference>
<feature type="compositionally biased region" description="Acidic residues" evidence="10">
    <location>
        <begin position="537"/>
        <end position="548"/>
    </location>
</feature>
<dbReference type="InterPro" id="IPR035892">
    <property type="entry name" value="C2_domain_sf"/>
</dbReference>
<keyword evidence="6" id="KW-0067">ATP-binding</keyword>
<evidence type="ECO:0000256" key="10">
    <source>
        <dbReference type="SAM" id="MobiDB-lite"/>
    </source>
</evidence>
<evidence type="ECO:0000256" key="2">
    <source>
        <dbReference type="ARBA" id="ARBA00019787"/>
    </source>
</evidence>
<feature type="compositionally biased region" description="Polar residues" evidence="10">
    <location>
        <begin position="1467"/>
        <end position="1483"/>
    </location>
</feature>
<dbReference type="SUPFAM" id="SSF56112">
    <property type="entry name" value="Protein kinase-like (PK-like)"/>
    <property type="match status" value="1"/>
</dbReference>